<protein>
    <submittedName>
        <fullName evidence="1">Uncharacterized protein</fullName>
    </submittedName>
</protein>
<accession>X1CH58</accession>
<evidence type="ECO:0000313" key="1">
    <source>
        <dbReference type="EMBL" id="GAH07646.1"/>
    </source>
</evidence>
<dbReference type="AlphaFoldDB" id="X1CH58"/>
<gene>
    <name evidence="1" type="ORF">S01H4_53690</name>
</gene>
<comment type="caution">
    <text evidence="1">The sequence shown here is derived from an EMBL/GenBank/DDBJ whole genome shotgun (WGS) entry which is preliminary data.</text>
</comment>
<feature type="non-terminal residue" evidence="1">
    <location>
        <position position="32"/>
    </location>
</feature>
<sequence length="32" mass="4125">MYLKPKIEHEGFYWQDQIERHRIGKRIRKLVR</sequence>
<organism evidence="1">
    <name type="scientific">marine sediment metagenome</name>
    <dbReference type="NCBI Taxonomy" id="412755"/>
    <lineage>
        <taxon>unclassified sequences</taxon>
        <taxon>metagenomes</taxon>
        <taxon>ecological metagenomes</taxon>
    </lineage>
</organism>
<name>X1CH58_9ZZZZ</name>
<dbReference type="EMBL" id="BART01030822">
    <property type="protein sequence ID" value="GAH07646.1"/>
    <property type="molecule type" value="Genomic_DNA"/>
</dbReference>
<reference evidence="1" key="1">
    <citation type="journal article" date="2014" name="Front. Microbiol.">
        <title>High frequency of phylogenetically diverse reductive dehalogenase-homologous genes in deep subseafloor sedimentary metagenomes.</title>
        <authorList>
            <person name="Kawai M."/>
            <person name="Futagami T."/>
            <person name="Toyoda A."/>
            <person name="Takaki Y."/>
            <person name="Nishi S."/>
            <person name="Hori S."/>
            <person name="Arai W."/>
            <person name="Tsubouchi T."/>
            <person name="Morono Y."/>
            <person name="Uchiyama I."/>
            <person name="Ito T."/>
            <person name="Fujiyama A."/>
            <person name="Inagaki F."/>
            <person name="Takami H."/>
        </authorList>
    </citation>
    <scope>NUCLEOTIDE SEQUENCE</scope>
    <source>
        <strain evidence="1">Expedition CK06-06</strain>
    </source>
</reference>
<proteinExistence type="predicted"/>